<accession>A0A8J5ITQ2</accession>
<keyword evidence="2" id="KW-1185">Reference proteome</keyword>
<name>A0A8J5ITQ2_9STRA</name>
<proteinExistence type="predicted"/>
<dbReference type="EMBL" id="JAENGY010000281">
    <property type="protein sequence ID" value="KAG6967177.1"/>
    <property type="molecule type" value="Genomic_DNA"/>
</dbReference>
<protein>
    <submittedName>
        <fullName evidence="1">Uncharacterized protein</fullName>
    </submittedName>
</protein>
<evidence type="ECO:0000313" key="1">
    <source>
        <dbReference type="EMBL" id="KAG6967177.1"/>
    </source>
</evidence>
<comment type="caution">
    <text evidence="1">The sequence shown here is derived from an EMBL/GenBank/DDBJ whole genome shotgun (WGS) entry which is preliminary data.</text>
</comment>
<organism evidence="1 2">
    <name type="scientific">Phytophthora aleatoria</name>
    <dbReference type="NCBI Taxonomy" id="2496075"/>
    <lineage>
        <taxon>Eukaryota</taxon>
        <taxon>Sar</taxon>
        <taxon>Stramenopiles</taxon>
        <taxon>Oomycota</taxon>
        <taxon>Peronosporomycetes</taxon>
        <taxon>Peronosporales</taxon>
        <taxon>Peronosporaceae</taxon>
        <taxon>Phytophthora</taxon>
    </lineage>
</organism>
<dbReference type="AlphaFoldDB" id="A0A8J5ITQ2"/>
<evidence type="ECO:0000313" key="2">
    <source>
        <dbReference type="Proteomes" id="UP000709295"/>
    </source>
</evidence>
<reference evidence="1" key="1">
    <citation type="submission" date="2021-01" db="EMBL/GenBank/DDBJ databases">
        <title>Phytophthora aleatoria, a newly-described species from Pinus radiata is distinct from Phytophthora cactorum isolates based on comparative genomics.</title>
        <authorList>
            <person name="Mcdougal R."/>
            <person name="Panda P."/>
            <person name="Williams N."/>
            <person name="Studholme D.J."/>
        </authorList>
    </citation>
    <scope>NUCLEOTIDE SEQUENCE</scope>
    <source>
        <strain evidence="1">NZFS 4037</strain>
    </source>
</reference>
<dbReference type="Proteomes" id="UP000709295">
    <property type="component" value="Unassembled WGS sequence"/>
</dbReference>
<sequence length="281" mass="31339">MDTGESLDQIKEILEALGAMLRAGVLVDTCRLQYRRAWDQWQKWCVFMDYQPWLRSAALDANAVQLGAFAEFLWRFGMNKTATSNTYSIICNKLCAVRRFHKHTAGYDPGVIAGHAIRLRGICRFTDPVAKQQAVTPALLRSVYHAIDLRHPVGNYCGVGCCSPSFSFYADRRISLSETNRTSISYDFGDLLFQNKHGVSVRPHDAEAAGIIRLHGAKNNPLGREERRFYHQTGDELLCPVLAARWIWKGARVFGIRAAQSALSTAAGKGISADEISSTLK</sequence>
<gene>
    <name evidence="1" type="ORF">JG688_00006438</name>
</gene>